<dbReference type="Proteomes" id="UP000239866">
    <property type="component" value="Unassembled WGS sequence"/>
</dbReference>
<feature type="transmembrane region" description="Helical" evidence="1">
    <location>
        <begin position="141"/>
        <end position="161"/>
    </location>
</feature>
<proteinExistence type="predicted"/>
<feature type="transmembrane region" description="Helical" evidence="1">
    <location>
        <begin position="218"/>
        <end position="237"/>
    </location>
</feature>
<dbReference type="RefSeq" id="WP_106761995.1">
    <property type="nucleotide sequence ID" value="NZ_PXNP01000030.1"/>
</dbReference>
<comment type="caution">
    <text evidence="3">The sequence shown here is derived from an EMBL/GenBank/DDBJ whole genome shotgun (WGS) entry which is preliminary data.</text>
</comment>
<gene>
    <name evidence="3" type="ORF">C7H09_07670</name>
</gene>
<sequence>MQGSYDLGLVLASYCVAVIAAFSAIYFGTRVRDLTQGSQTFLFTAGTLCLGTGIWSMHFVGMSAYEMPMDMEMSFDLTLTALSFVFALGASALGMWGITRQTLSVTQLAASALVMGLGIFTMHYCGMFAMQMNPPIQYDSAIVFASGLVAVAASGAALVICRNIGRVPARYSLVVRASAALVMGVAVCGMHYTGMAAISLPMDASMPADNLLRGNWMGTPTALAASVFLLLLVYIAYQDFREMERARKAEQEAADAARFTGEPG</sequence>
<accession>A0A2T1KHQ9</accession>
<feature type="transmembrane region" description="Helical" evidence="1">
    <location>
        <begin position="77"/>
        <end position="96"/>
    </location>
</feature>
<dbReference type="OrthoDB" id="3763366at2"/>
<reference evidence="3 4" key="1">
    <citation type="submission" date="2018-03" db="EMBL/GenBank/DDBJ databases">
        <title>Marinobacter brunus sp. nov., a marine bacterium of Gamma-proteobacteria isolated from the surface seawater of the South China Sea.</title>
        <authorList>
            <person name="Cheng H."/>
            <person name="Wu Y.-H."/>
            <person name="Xamxidin M."/>
            <person name="Xu X.-W."/>
        </authorList>
    </citation>
    <scope>NUCLEOTIDE SEQUENCE [LARGE SCALE GENOMIC DNA]</scope>
    <source>
        <strain evidence="3 4">NH169-3</strain>
    </source>
</reference>
<name>A0A2T1KHQ9_9GAMM</name>
<feature type="transmembrane region" description="Helical" evidence="1">
    <location>
        <begin position="108"/>
        <end position="129"/>
    </location>
</feature>
<organism evidence="3 4">
    <name type="scientific">Marinobacter fuscus</name>
    <dbReference type="NCBI Taxonomy" id="2109942"/>
    <lineage>
        <taxon>Bacteria</taxon>
        <taxon>Pseudomonadati</taxon>
        <taxon>Pseudomonadota</taxon>
        <taxon>Gammaproteobacteria</taxon>
        <taxon>Pseudomonadales</taxon>
        <taxon>Marinobacteraceae</taxon>
        <taxon>Marinobacter</taxon>
    </lineage>
</organism>
<dbReference type="InterPro" id="IPR005330">
    <property type="entry name" value="MHYT_dom"/>
</dbReference>
<feature type="transmembrane region" description="Helical" evidence="1">
    <location>
        <begin position="173"/>
        <end position="198"/>
    </location>
</feature>
<protein>
    <recommendedName>
        <fullName evidence="2">MHYT domain-containing protein</fullName>
    </recommendedName>
</protein>
<feature type="transmembrane region" description="Helical" evidence="1">
    <location>
        <begin position="6"/>
        <end position="29"/>
    </location>
</feature>
<dbReference type="GO" id="GO:0016020">
    <property type="term" value="C:membrane"/>
    <property type="evidence" value="ECO:0007669"/>
    <property type="project" value="UniProtKB-UniRule"/>
</dbReference>
<keyword evidence="1" id="KW-0812">Transmembrane</keyword>
<dbReference type="EMBL" id="PXNP01000030">
    <property type="protein sequence ID" value="PSF09696.1"/>
    <property type="molecule type" value="Genomic_DNA"/>
</dbReference>
<keyword evidence="1" id="KW-0472">Membrane</keyword>
<dbReference type="AlphaFoldDB" id="A0A2T1KHQ9"/>
<dbReference type="Pfam" id="PF03707">
    <property type="entry name" value="MHYT"/>
    <property type="match status" value="3"/>
</dbReference>
<keyword evidence="1" id="KW-1133">Transmembrane helix</keyword>
<evidence type="ECO:0000259" key="2">
    <source>
        <dbReference type="PROSITE" id="PS50924"/>
    </source>
</evidence>
<evidence type="ECO:0000256" key="1">
    <source>
        <dbReference type="PROSITE-ProRule" id="PRU00244"/>
    </source>
</evidence>
<evidence type="ECO:0000313" key="3">
    <source>
        <dbReference type="EMBL" id="PSF09696.1"/>
    </source>
</evidence>
<dbReference type="PANTHER" id="PTHR35152:SF1">
    <property type="entry name" value="DOMAIN SIGNALLING PROTEIN, PUTATIVE (AFU_ORTHOLOGUE AFUA_5G11310)-RELATED"/>
    <property type="match status" value="1"/>
</dbReference>
<dbReference type="PANTHER" id="PTHR35152">
    <property type="entry name" value="DOMAIN SIGNALLING PROTEIN, PUTATIVE (AFU_ORTHOLOGUE AFUA_5G11310)-RELATED"/>
    <property type="match status" value="1"/>
</dbReference>
<keyword evidence="4" id="KW-1185">Reference proteome</keyword>
<evidence type="ECO:0000313" key="4">
    <source>
        <dbReference type="Proteomes" id="UP000239866"/>
    </source>
</evidence>
<feature type="transmembrane region" description="Helical" evidence="1">
    <location>
        <begin position="41"/>
        <end position="65"/>
    </location>
</feature>
<feature type="domain" description="MHYT" evidence="2">
    <location>
        <begin position="5"/>
        <end position="201"/>
    </location>
</feature>
<dbReference type="PROSITE" id="PS50924">
    <property type="entry name" value="MHYT"/>
    <property type="match status" value="1"/>
</dbReference>